<protein>
    <submittedName>
        <fullName evidence="3">Maleylpyruvate isomerase N-terminal domain-containing protein</fullName>
    </submittedName>
</protein>
<sequence length="314" mass="33576">MRTSVRPGAVDENATGPWPAAVGGGTLPAVDAPAFDPVAEHDKTRAALRGTAQRLGQLLDGVRDMDAPSALPGWTVGDVGAHLRAVYLAYSSSFTGEFDDWGSVLPPEDGPLAERIAAVNAKAVTLFGQDERAHLGDFVREHGETFLRVTEGLAPETPVPTPWYGQQVVLTLAVATGLMLSESLLHGLDIARGARLPWRIGPDEARLCIRQTMPTMMPLTLDRAKADGVRVSFDLAVRGGPRLTVVVADGAATVTCDESPVRPCDCRISADPVAFLLTAFRRTPLRKEIARGRMRAGGRRPWLALRLRGLIAGP</sequence>
<gene>
    <name evidence="3" type="ORF">HG542_31570</name>
</gene>
<dbReference type="AlphaFoldDB" id="A0A7Y7EB35"/>
<proteinExistence type="predicted"/>
<keyword evidence="3" id="KW-0413">Isomerase</keyword>
<dbReference type="Pfam" id="PF11716">
    <property type="entry name" value="MDMPI_N"/>
    <property type="match status" value="1"/>
</dbReference>
<evidence type="ECO:0000313" key="4">
    <source>
        <dbReference type="Proteomes" id="UP000587462"/>
    </source>
</evidence>
<evidence type="ECO:0000256" key="1">
    <source>
        <dbReference type="SAM" id="MobiDB-lite"/>
    </source>
</evidence>
<organism evidence="3 4">
    <name type="scientific">Streptomyces morookaense</name>
    <name type="common">Streptoverticillium morookaense</name>
    <dbReference type="NCBI Taxonomy" id="1970"/>
    <lineage>
        <taxon>Bacteria</taxon>
        <taxon>Bacillati</taxon>
        <taxon>Actinomycetota</taxon>
        <taxon>Actinomycetes</taxon>
        <taxon>Kitasatosporales</taxon>
        <taxon>Streptomycetaceae</taxon>
        <taxon>Streptomyces</taxon>
    </lineage>
</organism>
<dbReference type="SUPFAM" id="SSF109854">
    <property type="entry name" value="DinB/YfiT-like putative metalloenzymes"/>
    <property type="match status" value="1"/>
</dbReference>
<dbReference type="GO" id="GO:0016853">
    <property type="term" value="F:isomerase activity"/>
    <property type="evidence" value="ECO:0007669"/>
    <property type="project" value="UniProtKB-KW"/>
</dbReference>
<dbReference type="Proteomes" id="UP000587462">
    <property type="component" value="Unassembled WGS sequence"/>
</dbReference>
<keyword evidence="4" id="KW-1185">Reference proteome</keyword>
<keyword evidence="3" id="KW-0670">Pyruvate</keyword>
<evidence type="ECO:0000313" key="3">
    <source>
        <dbReference type="EMBL" id="NVK82154.1"/>
    </source>
</evidence>
<name>A0A7Y7EB35_STRMO</name>
<evidence type="ECO:0000259" key="2">
    <source>
        <dbReference type="Pfam" id="PF11716"/>
    </source>
</evidence>
<dbReference type="InterPro" id="IPR024344">
    <property type="entry name" value="MDMPI_metal-binding"/>
</dbReference>
<comment type="caution">
    <text evidence="3">The sequence shown here is derived from an EMBL/GenBank/DDBJ whole genome shotgun (WGS) entry which is preliminary data.</text>
</comment>
<feature type="domain" description="Mycothiol-dependent maleylpyruvate isomerase metal-binding" evidence="2">
    <location>
        <begin position="52"/>
        <end position="191"/>
    </location>
</feature>
<dbReference type="InterPro" id="IPR034660">
    <property type="entry name" value="DinB/YfiT-like"/>
</dbReference>
<dbReference type="Gene3D" id="1.20.120.450">
    <property type="entry name" value="dinb family like domain"/>
    <property type="match status" value="1"/>
</dbReference>
<accession>A0A7Y7EB35</accession>
<dbReference type="GO" id="GO:0046872">
    <property type="term" value="F:metal ion binding"/>
    <property type="evidence" value="ECO:0007669"/>
    <property type="project" value="InterPro"/>
</dbReference>
<reference evidence="3 4" key="1">
    <citation type="submission" date="2020-04" db="EMBL/GenBank/DDBJ databases">
        <title>Draft Genome Sequence of Streptomyces morookaense DSM 40503, an 8-azaguanine-producing strain.</title>
        <authorList>
            <person name="Qi J."/>
            <person name="Gao J.-M."/>
        </authorList>
    </citation>
    <scope>NUCLEOTIDE SEQUENCE [LARGE SCALE GENOMIC DNA]</scope>
    <source>
        <strain evidence="3 4">DSM 40503</strain>
    </source>
</reference>
<dbReference type="EMBL" id="JABBXF010000108">
    <property type="protein sequence ID" value="NVK82154.1"/>
    <property type="molecule type" value="Genomic_DNA"/>
</dbReference>
<feature type="region of interest" description="Disordered" evidence="1">
    <location>
        <begin position="1"/>
        <end position="21"/>
    </location>
</feature>